<evidence type="ECO:0000256" key="5">
    <source>
        <dbReference type="ARBA" id="ARBA00022272"/>
    </source>
</evidence>
<proteinExistence type="inferred from homology"/>
<dbReference type="EMBL" id="AP021888">
    <property type="protein sequence ID" value="BBP43957.1"/>
    <property type="molecule type" value="Genomic_DNA"/>
</dbReference>
<evidence type="ECO:0000256" key="6">
    <source>
        <dbReference type="ARBA" id="ARBA00022605"/>
    </source>
</evidence>
<keyword evidence="9 10" id="KW-0413">Isomerase</keyword>
<evidence type="ECO:0000256" key="10">
    <source>
        <dbReference type="HAMAP-Rule" id="MF_00135"/>
    </source>
</evidence>
<keyword evidence="7 10" id="KW-0822">Tryptophan biosynthesis</keyword>
<dbReference type="AlphaFoldDB" id="A0A6F8PPI7"/>
<dbReference type="SUPFAM" id="SSF51366">
    <property type="entry name" value="Ribulose-phoshate binding barrel"/>
    <property type="match status" value="1"/>
</dbReference>
<evidence type="ECO:0000256" key="4">
    <source>
        <dbReference type="ARBA" id="ARBA00012572"/>
    </source>
</evidence>
<evidence type="ECO:0000256" key="9">
    <source>
        <dbReference type="ARBA" id="ARBA00023235"/>
    </source>
</evidence>
<dbReference type="HAMAP" id="MF_00135">
    <property type="entry name" value="PRAI"/>
    <property type="match status" value="1"/>
</dbReference>
<accession>A0A6F8PPI7</accession>
<evidence type="ECO:0000313" key="12">
    <source>
        <dbReference type="EMBL" id="BBP43957.1"/>
    </source>
</evidence>
<reference evidence="13" key="1">
    <citation type="submission" date="2019-11" db="EMBL/GenBank/DDBJ databases">
        <title>Isolation and characterization of two novel species in the genus Thiomicrorhabdus.</title>
        <authorList>
            <person name="Mochizuki J."/>
            <person name="Kojima H."/>
            <person name="Fukui M."/>
        </authorList>
    </citation>
    <scope>NUCLEOTIDE SEQUENCE [LARGE SCALE GENOMIC DNA]</scope>
    <source>
        <strain evidence="13">AkT22</strain>
    </source>
</reference>
<dbReference type="InterPro" id="IPR044643">
    <property type="entry name" value="TrpF_fam"/>
</dbReference>
<dbReference type="GO" id="GO:0004640">
    <property type="term" value="F:phosphoribosylanthranilate isomerase activity"/>
    <property type="evidence" value="ECO:0007669"/>
    <property type="project" value="UniProtKB-UniRule"/>
</dbReference>
<comment type="pathway">
    <text evidence="2 10">Amino-acid biosynthesis; L-tryptophan biosynthesis; L-tryptophan from chorismate: step 3/5.</text>
</comment>
<dbReference type="InterPro" id="IPR011060">
    <property type="entry name" value="RibuloseP-bd_barrel"/>
</dbReference>
<evidence type="ECO:0000256" key="3">
    <source>
        <dbReference type="ARBA" id="ARBA00007571"/>
    </source>
</evidence>
<name>A0A6F8PPI7_9GAMM</name>
<dbReference type="Proteomes" id="UP000501466">
    <property type="component" value="Chromosome"/>
</dbReference>
<dbReference type="FunFam" id="3.20.20.70:FF:000075">
    <property type="entry name" value="Tryptophan biosynthesis protein TRP1"/>
    <property type="match status" value="1"/>
</dbReference>
<keyword evidence="8 10" id="KW-0057">Aromatic amino acid biosynthesis</keyword>
<keyword evidence="13" id="KW-1185">Reference proteome</keyword>
<dbReference type="GO" id="GO:0000162">
    <property type="term" value="P:L-tryptophan biosynthetic process"/>
    <property type="evidence" value="ECO:0007669"/>
    <property type="project" value="UniProtKB-UniRule"/>
</dbReference>
<feature type="domain" description="N-(5'phosphoribosyl) anthranilate isomerase (PRAI)" evidence="11">
    <location>
        <begin position="6"/>
        <end position="204"/>
    </location>
</feature>
<dbReference type="NCBIfam" id="NF002298">
    <property type="entry name" value="PRK01222.1-4"/>
    <property type="match status" value="1"/>
</dbReference>
<dbReference type="EC" id="5.3.1.24" evidence="4 10"/>
<evidence type="ECO:0000313" key="13">
    <source>
        <dbReference type="Proteomes" id="UP000501466"/>
    </source>
</evidence>
<comment type="catalytic activity">
    <reaction evidence="1 10">
        <text>N-(5-phospho-beta-D-ribosyl)anthranilate = 1-(2-carboxyphenylamino)-1-deoxy-D-ribulose 5-phosphate</text>
        <dbReference type="Rhea" id="RHEA:21540"/>
        <dbReference type="ChEBI" id="CHEBI:18277"/>
        <dbReference type="ChEBI" id="CHEBI:58613"/>
        <dbReference type="EC" id="5.3.1.24"/>
    </reaction>
</comment>
<sequence>MSRTRVKICGITCLEDAMAVAHAGADAIGFVFYEKSPRNVKIDQAWSILGQIPAFLTSVALFVDADAEFVQQVIDQTQIDLLQFHGDETPEYCEQFNRPYIKAIRMQAQTDLVALAKTYASARALLLDTYVKGVPGGTGESFNWDWLAHLPSDFNKPIILAGGLTPDNVQQAIAQVSPFAVDVSGGVEAAPGKKSLQKIQQFINGTF</sequence>
<keyword evidence="6 10" id="KW-0028">Amino-acid biosynthesis</keyword>
<organism evidence="12 13">
    <name type="scientific">Thiosulfativibrio zosterae</name>
    <dbReference type="NCBI Taxonomy" id="2675053"/>
    <lineage>
        <taxon>Bacteria</taxon>
        <taxon>Pseudomonadati</taxon>
        <taxon>Pseudomonadota</taxon>
        <taxon>Gammaproteobacteria</taxon>
        <taxon>Thiotrichales</taxon>
        <taxon>Piscirickettsiaceae</taxon>
        <taxon>Thiosulfativibrio</taxon>
    </lineage>
</organism>
<dbReference type="InterPro" id="IPR001240">
    <property type="entry name" value="PRAI_dom"/>
</dbReference>
<dbReference type="UniPathway" id="UPA00035">
    <property type="reaction ID" value="UER00042"/>
</dbReference>
<evidence type="ECO:0000256" key="1">
    <source>
        <dbReference type="ARBA" id="ARBA00001164"/>
    </source>
</evidence>
<dbReference type="PANTHER" id="PTHR42894:SF1">
    <property type="entry name" value="N-(5'-PHOSPHORIBOSYL)ANTHRANILATE ISOMERASE"/>
    <property type="match status" value="1"/>
</dbReference>
<dbReference type="KEGG" id="tzo:THMIRHAT_17030"/>
<dbReference type="Gene3D" id="3.20.20.70">
    <property type="entry name" value="Aldolase class I"/>
    <property type="match status" value="1"/>
</dbReference>
<evidence type="ECO:0000259" key="11">
    <source>
        <dbReference type="Pfam" id="PF00697"/>
    </source>
</evidence>
<evidence type="ECO:0000256" key="8">
    <source>
        <dbReference type="ARBA" id="ARBA00023141"/>
    </source>
</evidence>
<protein>
    <recommendedName>
        <fullName evidence="5 10">N-(5'-phosphoribosyl)anthranilate isomerase</fullName>
        <shortName evidence="10">PRAI</shortName>
        <ecNumber evidence="4 10">5.3.1.24</ecNumber>
    </recommendedName>
</protein>
<dbReference type="InterPro" id="IPR013785">
    <property type="entry name" value="Aldolase_TIM"/>
</dbReference>
<dbReference type="CDD" id="cd00405">
    <property type="entry name" value="PRAI"/>
    <property type="match status" value="1"/>
</dbReference>
<dbReference type="Pfam" id="PF00697">
    <property type="entry name" value="PRAI"/>
    <property type="match status" value="1"/>
</dbReference>
<dbReference type="PANTHER" id="PTHR42894">
    <property type="entry name" value="N-(5'-PHOSPHORIBOSYL)ANTHRANILATE ISOMERASE"/>
    <property type="match status" value="1"/>
</dbReference>
<evidence type="ECO:0000256" key="7">
    <source>
        <dbReference type="ARBA" id="ARBA00022822"/>
    </source>
</evidence>
<gene>
    <name evidence="10 12" type="primary">trpF</name>
    <name evidence="12" type="ORF">THMIRHAT_17030</name>
</gene>
<dbReference type="RefSeq" id="WP_173291716.1">
    <property type="nucleotide sequence ID" value="NZ_AP021888.1"/>
</dbReference>
<comment type="similarity">
    <text evidence="3 10">Belongs to the TrpF family.</text>
</comment>
<evidence type="ECO:0000256" key="2">
    <source>
        <dbReference type="ARBA" id="ARBA00004664"/>
    </source>
</evidence>